<sequence>MNWDIKVTKSSESRIKKTDFNNLAFGKDFTDHMFIADYYDGKWQDCRIVPFGNIEMHPASFVLHYAQSIFEGLKAELSPENEILLFRPDRNAERFSKSAQRMAMPEVPKDLFLESIKALIDIDREWIPKGVENASLYVRPFLFATDPILGVRVGDTYRYMVIVGPAGVYYSEAV</sequence>
<evidence type="ECO:0000313" key="4">
    <source>
        <dbReference type="EMBL" id="TBT96679.1"/>
    </source>
</evidence>
<gene>
    <name evidence="4" type="ORF">CWI39_3490p0010</name>
</gene>
<dbReference type="InterPro" id="IPR005786">
    <property type="entry name" value="B_amino_transII"/>
</dbReference>
<comment type="cofactor">
    <cofactor evidence="1">
        <name>pyridoxal 5'-phosphate</name>
        <dbReference type="ChEBI" id="CHEBI:597326"/>
    </cofactor>
</comment>
<protein>
    <recommendedName>
        <fullName evidence="6">Branched-chain amino acid aminotransferase</fullName>
    </recommendedName>
</protein>
<evidence type="ECO:0000256" key="2">
    <source>
        <dbReference type="ARBA" id="ARBA00009320"/>
    </source>
</evidence>
<dbReference type="Gene3D" id="3.30.470.10">
    <property type="match status" value="1"/>
</dbReference>
<dbReference type="Proteomes" id="UP000293045">
    <property type="component" value="Unassembled WGS sequence"/>
</dbReference>
<reference evidence="4 5" key="1">
    <citation type="submission" date="2017-12" db="EMBL/GenBank/DDBJ databases">
        <authorList>
            <person name="Pombert J.-F."/>
            <person name="Haag K.L."/>
            <person name="Ebert D."/>
        </authorList>
    </citation>
    <scope>NUCLEOTIDE SEQUENCE [LARGE SCALE GENOMIC DNA]</scope>
    <source>
        <strain evidence="4">IL-BN-2</strain>
    </source>
</reference>
<dbReference type="PANTHER" id="PTHR11825">
    <property type="entry name" value="SUBGROUP IIII AMINOTRANSFERASE"/>
    <property type="match status" value="1"/>
</dbReference>
<accession>A0A4Q9KRY2</accession>
<dbReference type="EMBL" id="PIXR01003490">
    <property type="protein sequence ID" value="TBT96679.1"/>
    <property type="molecule type" value="Genomic_DNA"/>
</dbReference>
<dbReference type="InterPro" id="IPR043131">
    <property type="entry name" value="BCAT-like_N"/>
</dbReference>
<dbReference type="SUPFAM" id="SSF56752">
    <property type="entry name" value="D-aminoacid aminotransferase-like PLP-dependent enzymes"/>
    <property type="match status" value="1"/>
</dbReference>
<comment type="caution">
    <text evidence="4">The sequence shown here is derived from an EMBL/GenBank/DDBJ whole genome shotgun (WGS) entry which is preliminary data.</text>
</comment>
<evidence type="ECO:0000313" key="5">
    <source>
        <dbReference type="Proteomes" id="UP000293045"/>
    </source>
</evidence>
<dbReference type="InterPro" id="IPR036038">
    <property type="entry name" value="Aminotransferase-like"/>
</dbReference>
<name>A0A4Q9KRY2_9MICR</name>
<keyword evidence="3" id="KW-0663">Pyridoxal phosphate</keyword>
<comment type="similarity">
    <text evidence="2">Belongs to the class-IV pyridoxal-phosphate-dependent aminotransferase family.</text>
</comment>
<evidence type="ECO:0008006" key="6">
    <source>
        <dbReference type="Google" id="ProtNLM"/>
    </source>
</evidence>
<dbReference type="PANTHER" id="PTHR11825:SF44">
    <property type="entry name" value="BRANCHED-CHAIN-AMINO-ACID AMINOTRANSFERASE"/>
    <property type="match status" value="1"/>
</dbReference>
<proteinExistence type="inferred from homology"/>
<organism evidence="4 5">
    <name type="scientific">Hamiltosporidium magnivora</name>
    <dbReference type="NCBI Taxonomy" id="148818"/>
    <lineage>
        <taxon>Eukaryota</taxon>
        <taxon>Fungi</taxon>
        <taxon>Fungi incertae sedis</taxon>
        <taxon>Microsporidia</taxon>
        <taxon>Dubosqiidae</taxon>
        <taxon>Hamiltosporidium</taxon>
    </lineage>
</organism>
<dbReference type="GO" id="GO:0009081">
    <property type="term" value="P:branched-chain amino acid metabolic process"/>
    <property type="evidence" value="ECO:0007669"/>
    <property type="project" value="InterPro"/>
</dbReference>
<dbReference type="AlphaFoldDB" id="A0A4Q9KRY2"/>
<evidence type="ECO:0000256" key="1">
    <source>
        <dbReference type="ARBA" id="ARBA00001933"/>
    </source>
</evidence>
<dbReference type="VEuPathDB" id="MicrosporidiaDB:CWI39_3490p0010"/>
<dbReference type="GO" id="GO:0004084">
    <property type="term" value="F:branched-chain-amino-acid transaminase activity"/>
    <property type="evidence" value="ECO:0007669"/>
    <property type="project" value="InterPro"/>
</dbReference>
<evidence type="ECO:0000256" key="3">
    <source>
        <dbReference type="ARBA" id="ARBA00022898"/>
    </source>
</evidence>
<feature type="non-terminal residue" evidence="4">
    <location>
        <position position="174"/>
    </location>
</feature>